<evidence type="ECO:0008006" key="4">
    <source>
        <dbReference type="Google" id="ProtNLM"/>
    </source>
</evidence>
<dbReference type="RefSeq" id="WP_386822390.1">
    <property type="nucleotide sequence ID" value="NZ_JBHTIF010000001.1"/>
</dbReference>
<organism evidence="2 3">
    <name type="scientific">Lysobacter brunescens</name>
    <dbReference type="NCBI Taxonomy" id="262323"/>
    <lineage>
        <taxon>Bacteria</taxon>
        <taxon>Pseudomonadati</taxon>
        <taxon>Pseudomonadota</taxon>
        <taxon>Gammaproteobacteria</taxon>
        <taxon>Lysobacterales</taxon>
        <taxon>Lysobacteraceae</taxon>
        <taxon>Lysobacter</taxon>
    </lineage>
</organism>
<evidence type="ECO:0000256" key="1">
    <source>
        <dbReference type="SAM" id="MobiDB-lite"/>
    </source>
</evidence>
<gene>
    <name evidence="2" type="ORF">ACFQ0E_03940</name>
</gene>
<sequence length="181" mass="20394">MPPAPHAPSRSALPGSAATASTHPLTASTATDFDFIHGDWRVRHRRLRARLADCTEWVDFDGTSSTRPILGGQGNLEDNRIELPEGAYRAVALRTFDPTAARWSIWWLDGHFPDRLDVPVVDSFEGGLGTFLADDDLDGRPIRVRFRWQVAGRDRARWEQAFSDDGGETWETNWTMDFLRA</sequence>
<dbReference type="EMBL" id="JBHTIF010000001">
    <property type="protein sequence ID" value="MFD0724743.1"/>
    <property type="molecule type" value="Genomic_DNA"/>
</dbReference>
<reference evidence="3" key="1">
    <citation type="journal article" date="2019" name="Int. J. Syst. Evol. Microbiol.">
        <title>The Global Catalogue of Microorganisms (GCM) 10K type strain sequencing project: providing services to taxonomists for standard genome sequencing and annotation.</title>
        <authorList>
            <consortium name="The Broad Institute Genomics Platform"/>
            <consortium name="The Broad Institute Genome Sequencing Center for Infectious Disease"/>
            <person name="Wu L."/>
            <person name="Ma J."/>
        </authorList>
    </citation>
    <scope>NUCLEOTIDE SEQUENCE [LARGE SCALE GENOMIC DNA]</scope>
    <source>
        <strain evidence="3">CCUG 55585</strain>
    </source>
</reference>
<evidence type="ECO:0000313" key="3">
    <source>
        <dbReference type="Proteomes" id="UP001597110"/>
    </source>
</evidence>
<name>A0ABW2Y9F5_9GAMM</name>
<evidence type="ECO:0000313" key="2">
    <source>
        <dbReference type="EMBL" id="MFD0724743.1"/>
    </source>
</evidence>
<dbReference type="Proteomes" id="UP001597110">
    <property type="component" value="Unassembled WGS sequence"/>
</dbReference>
<feature type="region of interest" description="Disordered" evidence="1">
    <location>
        <begin position="1"/>
        <end position="24"/>
    </location>
</feature>
<keyword evidence="3" id="KW-1185">Reference proteome</keyword>
<proteinExistence type="predicted"/>
<comment type="caution">
    <text evidence="2">The sequence shown here is derived from an EMBL/GenBank/DDBJ whole genome shotgun (WGS) entry which is preliminary data.</text>
</comment>
<accession>A0ABW2Y9F5</accession>
<protein>
    <recommendedName>
        <fullName evidence="4">DUF1579 domain-containing protein</fullName>
    </recommendedName>
</protein>